<keyword evidence="3" id="KW-0808">Transferase</keyword>
<evidence type="ECO:0000259" key="5">
    <source>
        <dbReference type="Pfam" id="PF01555"/>
    </source>
</evidence>
<reference evidence="6 7" key="1">
    <citation type="journal article" date="2004" name="Nat. Biotechnol.">
        <title>The genome sequence of the anaerobic, sulfate-reducing bacterium Desulfovibrio vulgaris Hildenborough.</title>
        <authorList>
            <person name="Heidelberg J.F."/>
            <person name="Seshadri R."/>
            <person name="Haveman S.A."/>
            <person name="Hemme C.L."/>
            <person name="Paulsen I.T."/>
            <person name="Kolonay J.F."/>
            <person name="Eisen J.A."/>
            <person name="Ward N."/>
            <person name="Methe B."/>
            <person name="Brinkac L.M."/>
            <person name="Daugherty S.C."/>
            <person name="Deboy R.T."/>
            <person name="Dodson R.J."/>
            <person name="Durkin A.S."/>
            <person name="Madupu R."/>
            <person name="Nelson W.C."/>
            <person name="Sullivan S.A."/>
            <person name="Fouts D."/>
            <person name="Haft D.H."/>
            <person name="Selengut J."/>
            <person name="Peterson J.D."/>
            <person name="Davidsen T.M."/>
            <person name="Zafar N."/>
            <person name="Zhou L."/>
            <person name="Radune D."/>
            <person name="Dimitrov G."/>
            <person name="Hance M."/>
            <person name="Tran K."/>
            <person name="Khouri H."/>
            <person name="Gill J."/>
            <person name="Utterback T.R."/>
            <person name="Feldblyum T.V."/>
            <person name="Wall J.D."/>
            <person name="Voordouw G."/>
            <person name="Fraser C.M."/>
        </authorList>
    </citation>
    <scope>NUCLEOTIDE SEQUENCE [LARGE SCALE GENOMIC DNA]</scope>
    <source>
        <strain evidence="7">ATCC 29579 / DSM 644 / NCIMB 8303 / VKM B-1760 / Hildenborough</strain>
    </source>
</reference>
<dbReference type="InterPro" id="IPR001091">
    <property type="entry name" value="RM_Methyltransferase"/>
</dbReference>
<dbReference type="GO" id="GO:0008170">
    <property type="term" value="F:N-methyltransferase activity"/>
    <property type="evidence" value="ECO:0007669"/>
    <property type="project" value="InterPro"/>
</dbReference>
<evidence type="ECO:0000313" key="6">
    <source>
        <dbReference type="EMBL" id="AAS97205.1"/>
    </source>
</evidence>
<sequence length="249" mass="27392">MYTTDEERVTLIQGEALTVLRTLPTGAVDTVLTDPPYSSGGITMAARQVDPAQKYQQSNTKRTYPAMLGDNRDQRSFTLWATLWLSECWRVAKDGARIMVFTDWRQLPAMTDALQAAGWMWRGVVTWHKPSARPSLGDFKRDAEYVITGSKGKPTMHTRTCPPGVYRHSVNAARKTHLTEKPVALLEDLLAVTAPGPDALVLDPFAGSGSTGVACLNTGRRFVGIELSAEYHARASNRLAEVAQNMAQN</sequence>
<dbReference type="AlphaFoldDB" id="Q727X1"/>
<evidence type="ECO:0000256" key="4">
    <source>
        <dbReference type="RuleBase" id="RU362026"/>
    </source>
</evidence>
<dbReference type="GO" id="GO:0003677">
    <property type="term" value="F:DNA binding"/>
    <property type="evidence" value="ECO:0007669"/>
    <property type="project" value="InterPro"/>
</dbReference>
<dbReference type="Proteomes" id="UP000002194">
    <property type="component" value="Chromosome"/>
</dbReference>
<evidence type="ECO:0000313" key="7">
    <source>
        <dbReference type="Proteomes" id="UP000002194"/>
    </source>
</evidence>
<evidence type="ECO:0000256" key="1">
    <source>
        <dbReference type="ARBA" id="ARBA00006594"/>
    </source>
</evidence>
<dbReference type="eggNOG" id="COG0863">
    <property type="taxonomic scope" value="Bacteria"/>
</dbReference>
<accession>Q727X1</accession>
<dbReference type="InterPro" id="IPR002941">
    <property type="entry name" value="DNA_methylase_N4/N6"/>
</dbReference>
<dbReference type="HOGENOM" id="CLU_024927_4_0_7"/>
<name>Q727X1_NITV2</name>
<dbReference type="EC" id="2.1.1.-" evidence="4"/>
<evidence type="ECO:0000256" key="3">
    <source>
        <dbReference type="ARBA" id="ARBA00022679"/>
    </source>
</evidence>
<dbReference type="PhylomeDB" id="Q727X1"/>
<comment type="similarity">
    <text evidence="1 4">Belongs to the N(4)/N(6)-methyltransferase family.</text>
</comment>
<dbReference type="PROSITE" id="PS00092">
    <property type="entry name" value="N6_MTASE"/>
    <property type="match status" value="1"/>
</dbReference>
<dbReference type="SUPFAM" id="SSF53335">
    <property type="entry name" value="S-adenosyl-L-methionine-dependent methyltransferases"/>
    <property type="match status" value="1"/>
</dbReference>
<organism evidence="6 7">
    <name type="scientific">Nitratidesulfovibrio vulgaris (strain ATCC 29579 / DSM 644 / CCUG 34227 / NCIMB 8303 / VKM B-1760 / Hildenborough)</name>
    <name type="common">Desulfovibrio vulgaris</name>
    <dbReference type="NCBI Taxonomy" id="882"/>
    <lineage>
        <taxon>Bacteria</taxon>
        <taxon>Pseudomonadati</taxon>
        <taxon>Thermodesulfobacteriota</taxon>
        <taxon>Desulfovibrionia</taxon>
        <taxon>Desulfovibrionales</taxon>
        <taxon>Desulfovibrionaceae</taxon>
        <taxon>Nitratidesulfovibrio</taxon>
    </lineage>
</organism>
<dbReference type="REBASE" id="7927">
    <property type="entry name" value="M.DvuORF2733P"/>
</dbReference>
<dbReference type="EMBL" id="AE017285">
    <property type="protein sequence ID" value="AAS97205.1"/>
    <property type="molecule type" value="Genomic_DNA"/>
</dbReference>
<dbReference type="RefSeq" id="WP_010940000.1">
    <property type="nucleotide sequence ID" value="NC_002937.3"/>
</dbReference>
<keyword evidence="7" id="KW-1185">Reference proteome</keyword>
<dbReference type="OrthoDB" id="9800801at2"/>
<dbReference type="Gene3D" id="3.40.50.150">
    <property type="entry name" value="Vaccinia Virus protein VP39"/>
    <property type="match status" value="1"/>
</dbReference>
<proteinExistence type="inferred from homology"/>
<feature type="domain" description="DNA methylase N-4/N-6" evidence="5">
    <location>
        <begin position="28"/>
        <end position="234"/>
    </location>
</feature>
<dbReference type="InterPro" id="IPR029063">
    <property type="entry name" value="SAM-dependent_MTases_sf"/>
</dbReference>
<protein>
    <recommendedName>
        <fullName evidence="4">Methyltransferase</fullName>
        <ecNumber evidence="4">2.1.1.-</ecNumber>
    </recommendedName>
</protein>
<dbReference type="PaxDb" id="882-DVU_2733"/>
<dbReference type="GO" id="GO:0032259">
    <property type="term" value="P:methylation"/>
    <property type="evidence" value="ECO:0007669"/>
    <property type="project" value="UniProtKB-KW"/>
</dbReference>
<dbReference type="KEGG" id="dvu:DVU_2733"/>
<dbReference type="PRINTS" id="PR00508">
    <property type="entry name" value="S21N4MTFRASE"/>
</dbReference>
<dbReference type="PATRIC" id="fig|882.5.peg.2470"/>
<dbReference type="EnsemblBacteria" id="AAS97205">
    <property type="protein sequence ID" value="AAS97205"/>
    <property type="gene ID" value="DVU_2733"/>
</dbReference>
<dbReference type="InterPro" id="IPR002052">
    <property type="entry name" value="DNA_methylase_N6_adenine_CS"/>
</dbReference>
<evidence type="ECO:0000256" key="2">
    <source>
        <dbReference type="ARBA" id="ARBA00022603"/>
    </source>
</evidence>
<dbReference type="STRING" id="882.DVU_2733"/>
<keyword evidence="2 6" id="KW-0489">Methyltransferase</keyword>
<dbReference type="SMR" id="Q727X1"/>
<dbReference type="Pfam" id="PF01555">
    <property type="entry name" value="N6_N4_Mtase"/>
    <property type="match status" value="1"/>
</dbReference>
<gene>
    <name evidence="6" type="ordered locus">DVU_2733</name>
</gene>